<accession>A0ABP0FH88</accession>
<name>A0ABP0FH88_CLALP</name>
<reference evidence="2 3" key="1">
    <citation type="submission" date="2024-02" db="EMBL/GenBank/DDBJ databases">
        <authorList>
            <person name="Daric V."/>
            <person name="Darras S."/>
        </authorList>
    </citation>
    <scope>NUCLEOTIDE SEQUENCE [LARGE SCALE GENOMIC DNA]</scope>
</reference>
<dbReference type="EMBL" id="CAWYQH010000046">
    <property type="protein sequence ID" value="CAK8677448.1"/>
    <property type="molecule type" value="Genomic_DNA"/>
</dbReference>
<protein>
    <submittedName>
        <fullName evidence="2">Uncharacterized protein</fullName>
    </submittedName>
</protein>
<feature type="chain" id="PRO_5047519237" evidence="1">
    <location>
        <begin position="19"/>
        <end position="86"/>
    </location>
</feature>
<keyword evidence="3" id="KW-1185">Reference proteome</keyword>
<organism evidence="2 3">
    <name type="scientific">Clavelina lepadiformis</name>
    <name type="common">Light-bulb sea squirt</name>
    <name type="synonym">Ascidia lepadiformis</name>
    <dbReference type="NCBI Taxonomy" id="159417"/>
    <lineage>
        <taxon>Eukaryota</taxon>
        <taxon>Metazoa</taxon>
        <taxon>Chordata</taxon>
        <taxon>Tunicata</taxon>
        <taxon>Ascidiacea</taxon>
        <taxon>Aplousobranchia</taxon>
        <taxon>Clavelinidae</taxon>
        <taxon>Clavelina</taxon>
    </lineage>
</organism>
<gene>
    <name evidence="2" type="ORF">CVLEPA_LOCUS6828</name>
</gene>
<evidence type="ECO:0000313" key="2">
    <source>
        <dbReference type="EMBL" id="CAK8677448.1"/>
    </source>
</evidence>
<feature type="signal peptide" evidence="1">
    <location>
        <begin position="1"/>
        <end position="18"/>
    </location>
</feature>
<proteinExistence type="predicted"/>
<sequence>MFIQLIFFGFLLAESVHSHGTLIEPPNRSYMWRVKDEDPAIIPYKDIVEENWNDNQLYCGGFQEILTTVLTSDNTCCVGCGPKGEF</sequence>
<keyword evidence="1" id="KW-0732">Signal</keyword>
<evidence type="ECO:0000313" key="3">
    <source>
        <dbReference type="Proteomes" id="UP001642483"/>
    </source>
</evidence>
<dbReference type="Proteomes" id="UP001642483">
    <property type="component" value="Unassembled WGS sequence"/>
</dbReference>
<evidence type="ECO:0000256" key="1">
    <source>
        <dbReference type="SAM" id="SignalP"/>
    </source>
</evidence>
<comment type="caution">
    <text evidence="2">The sequence shown here is derived from an EMBL/GenBank/DDBJ whole genome shotgun (WGS) entry which is preliminary data.</text>
</comment>